<organism evidence="1 2">
    <name type="scientific">Methylobacillus flagellatus (strain ATCC 51484 / DSM 6875 / VKM B-1610 / KT)</name>
    <dbReference type="NCBI Taxonomy" id="265072"/>
    <lineage>
        <taxon>Bacteria</taxon>
        <taxon>Pseudomonadati</taxon>
        <taxon>Pseudomonadota</taxon>
        <taxon>Betaproteobacteria</taxon>
        <taxon>Nitrosomonadales</taxon>
        <taxon>Methylophilaceae</taxon>
        <taxon>Methylobacillus</taxon>
    </lineage>
</organism>
<accession>Q1H436</accession>
<dbReference type="AlphaFoldDB" id="Q1H436"/>
<evidence type="ECO:0000313" key="2">
    <source>
        <dbReference type="Proteomes" id="UP000002440"/>
    </source>
</evidence>
<keyword evidence="2" id="KW-1185">Reference proteome</keyword>
<reference evidence="1 2" key="1">
    <citation type="submission" date="2006-03" db="EMBL/GenBank/DDBJ databases">
        <title>Complete sequence of Methylobacillus flagellatus KT.</title>
        <authorList>
            <consortium name="US DOE Joint Genome Institute"/>
            <person name="Copeland A."/>
            <person name="Lucas S."/>
            <person name="Lapidus A."/>
            <person name="Barry K."/>
            <person name="Detter J.C."/>
            <person name="Glavina del Rio T."/>
            <person name="Hammon N."/>
            <person name="Israni S."/>
            <person name="Dalin E."/>
            <person name="Tice H."/>
            <person name="Pitluck S."/>
            <person name="Brettin T."/>
            <person name="Bruce D."/>
            <person name="Han C."/>
            <person name="Tapia R."/>
            <person name="Saunders E."/>
            <person name="Gilna P."/>
            <person name="Schmutz J."/>
            <person name="Larimer F."/>
            <person name="Land M."/>
            <person name="Kyrpides N."/>
            <person name="Anderson I."/>
            <person name="Richardson P."/>
        </authorList>
    </citation>
    <scope>NUCLEOTIDE SEQUENCE [LARGE SCALE GENOMIC DNA]</scope>
    <source>
        <strain evidence="2">KT / ATCC 51484 / DSM 6875</strain>
    </source>
</reference>
<protein>
    <submittedName>
        <fullName evidence="1">Uncharacterized protein</fullName>
    </submittedName>
</protein>
<name>Q1H436_METFK</name>
<dbReference type="EMBL" id="CP000284">
    <property type="protein sequence ID" value="ABE48751.1"/>
    <property type="molecule type" value="Genomic_DNA"/>
</dbReference>
<dbReference type="HOGENOM" id="CLU_2093982_0_0_4"/>
<sequence>MWRTITRRHVCENPCLEGIQDYIGTLSDIPYKAGSWQDQLIESFGGSHDFIGGQITGLYDEQGNATRGRSNALIKAHNTWSATGAIALSAPFAMSELLPPEVWQAISISILLRSAK</sequence>
<dbReference type="STRING" id="265072.Mfla_0481"/>
<dbReference type="eggNOG" id="COG3210">
    <property type="taxonomic scope" value="Bacteria"/>
</dbReference>
<evidence type="ECO:0000313" key="1">
    <source>
        <dbReference type="EMBL" id="ABE48751.1"/>
    </source>
</evidence>
<gene>
    <name evidence="1" type="ordered locus">Mfla_0481</name>
</gene>
<dbReference type="Proteomes" id="UP000002440">
    <property type="component" value="Chromosome"/>
</dbReference>
<proteinExistence type="predicted"/>
<dbReference type="KEGG" id="mfa:Mfla_0481"/>